<gene>
    <name evidence="2" type="ORF">BN10_460047</name>
</gene>
<dbReference type="EMBL" id="CAIZ01000115">
    <property type="protein sequence ID" value="CCH69946.1"/>
    <property type="molecule type" value="Genomic_DNA"/>
</dbReference>
<dbReference type="AlphaFoldDB" id="N0E2D7"/>
<dbReference type="PANTHER" id="PTHR43777">
    <property type="entry name" value="MOLYBDENUM COFACTOR CYTIDYLYLTRANSFERASE"/>
    <property type="match status" value="1"/>
</dbReference>
<dbReference type="CDD" id="cd04182">
    <property type="entry name" value="GT_2_like_f"/>
    <property type="match status" value="1"/>
</dbReference>
<dbReference type="Proteomes" id="UP000013167">
    <property type="component" value="Unassembled WGS sequence"/>
</dbReference>
<dbReference type="RefSeq" id="WP_010849822.1">
    <property type="nucleotide sequence ID" value="NZ_HF570956.1"/>
</dbReference>
<dbReference type="eggNOG" id="COG3170">
    <property type="taxonomic scope" value="Bacteria"/>
</dbReference>
<dbReference type="STRING" id="1193181.BN10_460047"/>
<sequence>MTGPLRVEGSTGDWIRPRLLPWGRHGCPAGAVVPTRFDRIVRVLHPAGDGRTWAEVAATIDRVMHGLVQWACISETFDGRGRSRDVDPEEGSIPAGTLGMVLDHCPASSDVFHAVWDGFGAWEAPARGEPDQLSLPHRTYRVFTAPKEPVTAWPGFSPHWPQSANLIWPADHSWCIATEIDWDFTLIACAEEVAAVLLADPRLEAFAVAAEDDLSWLGDTVNPRPAWLESMATAQRPAEPPATAVTHVAGLVLAAGAGSRYGGPKALVRDPDDDLTWVERSVCRLAASGVRVIAVVVGAEADDVSEILLSGAWARVWSPPEPVSVVIVDADDWAEGMGASLRAGLDAIADAFPAEIEALLVTLVDLPDVTSEVHRRVIHSAAHQAPHRGELAAGLWRAAYAGVPGHPVLIGRDHWAGVATSATGDRGAREYLATNQPLLVECGDLASGRDVDTPGGRAQG</sequence>
<evidence type="ECO:0000313" key="3">
    <source>
        <dbReference type="Proteomes" id="UP000013167"/>
    </source>
</evidence>
<comment type="caution">
    <text evidence="2">The sequence shown here is derived from an EMBL/GenBank/DDBJ whole genome shotgun (WGS) entry which is preliminary data.</text>
</comment>
<dbReference type="HOGENOM" id="CLU_594372_0_0_11"/>
<proteinExistence type="predicted"/>
<dbReference type="GO" id="GO:0016779">
    <property type="term" value="F:nucleotidyltransferase activity"/>
    <property type="evidence" value="ECO:0007669"/>
    <property type="project" value="UniProtKB-ARBA"/>
</dbReference>
<protein>
    <recommendedName>
        <fullName evidence="1">MobA-like NTP transferase domain-containing protein</fullName>
    </recommendedName>
</protein>
<name>N0E2D7_9MICO</name>
<reference evidence="2 3" key="1">
    <citation type="journal article" date="2013" name="ISME J.">
        <title>A metabolic model for members of the genus Tetrasphaera involved in enhanced biological phosphorus removal.</title>
        <authorList>
            <person name="Kristiansen R."/>
            <person name="Nguyen H.T.T."/>
            <person name="Saunders A.M."/>
            <person name="Nielsen J.L."/>
            <person name="Wimmer R."/>
            <person name="Le V.Q."/>
            <person name="McIlroy S.J."/>
            <person name="Petrovski S."/>
            <person name="Seviour R.J."/>
            <person name="Calteau A."/>
            <person name="Nielsen K.L."/>
            <person name="Nielsen P.H."/>
        </authorList>
    </citation>
    <scope>NUCLEOTIDE SEQUENCE [LARGE SCALE GENOMIC DNA]</scope>
    <source>
        <strain evidence="2 3">Lp2</strain>
    </source>
</reference>
<organism evidence="2 3">
    <name type="scientific">Phycicoccus elongatus Lp2</name>
    <dbReference type="NCBI Taxonomy" id="1193181"/>
    <lineage>
        <taxon>Bacteria</taxon>
        <taxon>Bacillati</taxon>
        <taxon>Actinomycetota</taxon>
        <taxon>Actinomycetes</taxon>
        <taxon>Micrococcales</taxon>
        <taxon>Intrasporangiaceae</taxon>
        <taxon>Phycicoccus</taxon>
    </lineage>
</organism>
<dbReference type="Pfam" id="PF12804">
    <property type="entry name" value="NTP_transf_3"/>
    <property type="match status" value="1"/>
</dbReference>
<accession>N0E2D7</accession>
<evidence type="ECO:0000313" key="2">
    <source>
        <dbReference type="EMBL" id="CCH69946.1"/>
    </source>
</evidence>
<dbReference type="Gene3D" id="3.90.550.10">
    <property type="entry name" value="Spore Coat Polysaccharide Biosynthesis Protein SpsA, Chain A"/>
    <property type="match status" value="1"/>
</dbReference>
<evidence type="ECO:0000259" key="1">
    <source>
        <dbReference type="Pfam" id="PF12804"/>
    </source>
</evidence>
<dbReference type="InterPro" id="IPR029044">
    <property type="entry name" value="Nucleotide-diphossugar_trans"/>
</dbReference>
<keyword evidence="3" id="KW-1185">Reference proteome</keyword>
<dbReference type="eggNOG" id="COG2068">
    <property type="taxonomic scope" value="Bacteria"/>
</dbReference>
<dbReference type="PANTHER" id="PTHR43777:SF1">
    <property type="entry name" value="MOLYBDENUM COFACTOR CYTIDYLYLTRANSFERASE"/>
    <property type="match status" value="1"/>
</dbReference>
<dbReference type="InterPro" id="IPR025877">
    <property type="entry name" value="MobA-like_NTP_Trfase"/>
</dbReference>
<dbReference type="SUPFAM" id="SSF53448">
    <property type="entry name" value="Nucleotide-diphospho-sugar transferases"/>
    <property type="match status" value="1"/>
</dbReference>
<feature type="domain" description="MobA-like NTP transferase" evidence="1">
    <location>
        <begin position="250"/>
        <end position="434"/>
    </location>
</feature>